<comment type="caution">
    <text evidence="3">The sequence shown here is derived from an EMBL/GenBank/DDBJ whole genome shotgun (WGS) entry which is preliminary data.</text>
</comment>
<dbReference type="Gene3D" id="3.40.50.1820">
    <property type="entry name" value="alpha/beta hydrolase"/>
    <property type="match status" value="1"/>
</dbReference>
<dbReference type="InterPro" id="IPR050266">
    <property type="entry name" value="AB_hydrolase_sf"/>
</dbReference>
<dbReference type="SUPFAM" id="SSF53474">
    <property type="entry name" value="alpha/beta-Hydrolases"/>
    <property type="match status" value="1"/>
</dbReference>
<proteinExistence type="predicted"/>
<feature type="domain" description="AB hydrolase-1" evidence="2">
    <location>
        <begin position="13"/>
        <end position="238"/>
    </location>
</feature>
<dbReference type="InterPro" id="IPR000073">
    <property type="entry name" value="AB_hydrolase_1"/>
</dbReference>
<dbReference type="Pfam" id="PF00561">
    <property type="entry name" value="Abhydrolase_1"/>
    <property type="match status" value="1"/>
</dbReference>
<evidence type="ECO:0000256" key="1">
    <source>
        <dbReference type="ARBA" id="ARBA00022801"/>
    </source>
</evidence>
<dbReference type="Proteomes" id="UP000244180">
    <property type="component" value="Unassembled WGS sequence"/>
</dbReference>
<dbReference type="PANTHER" id="PTHR43798:SF31">
    <property type="entry name" value="AB HYDROLASE SUPERFAMILY PROTEIN YCLE"/>
    <property type="match status" value="1"/>
</dbReference>
<keyword evidence="1 3" id="KW-0378">Hydrolase</keyword>
<dbReference type="AlphaFoldDB" id="A0A2T5G5A4"/>
<name>A0A2T5G5A4_HYDSH</name>
<accession>A0A2T5G5A4</accession>
<reference evidence="3 4" key="1">
    <citation type="submission" date="2017-08" db="EMBL/GenBank/DDBJ databases">
        <title>Burning lignite coal seam in the remote Altai Mountains harbors a hydrogen-driven thermophilic microbial community.</title>
        <authorList>
            <person name="Kadnikov V.V."/>
            <person name="Mardanov A.V."/>
            <person name="Ivasenko D."/>
            <person name="Beletsky A.V."/>
            <person name="Karnachuk O.V."/>
            <person name="Ravin N.V."/>
        </authorList>
    </citation>
    <scope>NUCLEOTIDE SEQUENCE [LARGE SCALE GENOMIC DNA]</scope>
    <source>
        <strain evidence="3">AL33</strain>
    </source>
</reference>
<dbReference type="RefSeq" id="WP_273000693.1">
    <property type="nucleotide sequence ID" value="NZ_PEBV01000048.1"/>
</dbReference>
<dbReference type="InterPro" id="IPR029058">
    <property type="entry name" value="AB_hydrolase_fold"/>
</dbReference>
<sequence length="252" mass="27869">MFYALKKGTEVTLAFLHALPLDSRMFQPQIDAFRERATIYAADYPGFGGTPADRELRFEDYARGVLAEWDRLGIRRAVVAGVSMGAQLALWIAAHHPERIEKLVISSTHALPPAAEERQMFLDLAQAVETHGPAALADQLIGMLFSEAARSTKPEVIASARRMIEEADGVGVATAFRALANRPDPTPWFSQIRVPTLLIYGEFDGAIPPAHIEALHQGIASSELHRLQTGHYPNLEAPEAYNARIERFVFKN</sequence>
<dbReference type="GO" id="GO:0016787">
    <property type="term" value="F:hydrolase activity"/>
    <property type="evidence" value="ECO:0007669"/>
    <property type="project" value="UniProtKB-KW"/>
</dbReference>
<evidence type="ECO:0000259" key="2">
    <source>
        <dbReference type="Pfam" id="PF00561"/>
    </source>
</evidence>
<dbReference type="PRINTS" id="PR00111">
    <property type="entry name" value="ABHYDROLASE"/>
</dbReference>
<evidence type="ECO:0000313" key="3">
    <source>
        <dbReference type="EMBL" id="PTQ51343.1"/>
    </source>
</evidence>
<gene>
    <name evidence="3" type="ORF">HSCHL_1383</name>
</gene>
<dbReference type="PANTHER" id="PTHR43798">
    <property type="entry name" value="MONOACYLGLYCEROL LIPASE"/>
    <property type="match status" value="1"/>
</dbReference>
<dbReference type="EMBL" id="PEBV01000048">
    <property type="protein sequence ID" value="PTQ51343.1"/>
    <property type="molecule type" value="Genomic_DNA"/>
</dbReference>
<evidence type="ECO:0000313" key="4">
    <source>
        <dbReference type="Proteomes" id="UP000244180"/>
    </source>
</evidence>
<protein>
    <submittedName>
        <fullName evidence="3">Beta-ketoadipate enol-lactone hydrolase</fullName>
    </submittedName>
</protein>
<organism evidence="3 4">
    <name type="scientific">Hydrogenibacillus schlegelii</name>
    <name type="common">Bacillus schlegelii</name>
    <dbReference type="NCBI Taxonomy" id="1484"/>
    <lineage>
        <taxon>Bacteria</taxon>
        <taxon>Bacillati</taxon>
        <taxon>Bacillota</taxon>
        <taxon>Bacilli</taxon>
        <taxon>Bacillales</taxon>
        <taxon>Bacillales Family X. Incertae Sedis</taxon>
        <taxon>Hydrogenibacillus</taxon>
    </lineage>
</organism>
<dbReference type="GO" id="GO:0016020">
    <property type="term" value="C:membrane"/>
    <property type="evidence" value="ECO:0007669"/>
    <property type="project" value="TreeGrafter"/>
</dbReference>